<comment type="similarity">
    <text evidence="1">Belongs to the SNAP family.</text>
</comment>
<dbReference type="GO" id="GO:0006886">
    <property type="term" value="P:intracellular protein transport"/>
    <property type="evidence" value="ECO:0007669"/>
    <property type="project" value="InterPro"/>
</dbReference>
<reference evidence="5" key="1">
    <citation type="journal article" date="2015" name="Nat. Plants">
        <title>Genome expansion of Arabis alpina linked with retrotransposition and reduced symmetric DNA methylation.</title>
        <authorList>
            <person name="Willing E.M."/>
            <person name="Rawat V."/>
            <person name="Mandakova T."/>
            <person name="Maumus F."/>
            <person name="James G.V."/>
            <person name="Nordstroem K.J."/>
            <person name="Becker C."/>
            <person name="Warthmann N."/>
            <person name="Chica C."/>
            <person name="Szarzynska B."/>
            <person name="Zytnicki M."/>
            <person name="Albani M.C."/>
            <person name="Kiefer C."/>
            <person name="Bergonzi S."/>
            <person name="Castaings L."/>
            <person name="Mateos J.L."/>
            <person name="Berns M.C."/>
            <person name="Bujdoso N."/>
            <person name="Piofczyk T."/>
            <person name="de Lorenzo L."/>
            <person name="Barrero-Sicilia C."/>
            <person name="Mateos I."/>
            <person name="Piednoel M."/>
            <person name="Hagmann J."/>
            <person name="Chen-Min-Tao R."/>
            <person name="Iglesias-Fernandez R."/>
            <person name="Schuster S.C."/>
            <person name="Alonso-Blanco C."/>
            <person name="Roudier F."/>
            <person name="Carbonero P."/>
            <person name="Paz-Ares J."/>
            <person name="Davis S.J."/>
            <person name="Pecinka A."/>
            <person name="Quesneville H."/>
            <person name="Colot V."/>
            <person name="Lysak M.A."/>
            <person name="Weigel D."/>
            <person name="Coupland G."/>
            <person name="Schneeberger K."/>
        </authorList>
    </citation>
    <scope>NUCLEOTIDE SEQUENCE [LARGE SCALE GENOMIC DNA]</scope>
    <source>
        <strain evidence="5">cv. Pajares</strain>
    </source>
</reference>
<dbReference type="GO" id="GO:0005483">
    <property type="term" value="F:soluble NSF attachment protein activity"/>
    <property type="evidence" value="ECO:0007669"/>
    <property type="project" value="TreeGrafter"/>
</dbReference>
<dbReference type="PANTHER" id="PTHR13768">
    <property type="entry name" value="SOLUBLE NSF ATTACHMENT PROTEIN SNAP"/>
    <property type="match status" value="1"/>
</dbReference>
<accession>A0A087GIW1</accession>
<dbReference type="eggNOG" id="KOG1586">
    <property type="taxonomic scope" value="Eukaryota"/>
</dbReference>
<organism evidence="4 5">
    <name type="scientific">Arabis alpina</name>
    <name type="common">Alpine rock-cress</name>
    <dbReference type="NCBI Taxonomy" id="50452"/>
    <lineage>
        <taxon>Eukaryota</taxon>
        <taxon>Viridiplantae</taxon>
        <taxon>Streptophyta</taxon>
        <taxon>Embryophyta</taxon>
        <taxon>Tracheophyta</taxon>
        <taxon>Spermatophyta</taxon>
        <taxon>Magnoliopsida</taxon>
        <taxon>eudicotyledons</taxon>
        <taxon>Gunneridae</taxon>
        <taxon>Pentapetalae</taxon>
        <taxon>rosids</taxon>
        <taxon>malvids</taxon>
        <taxon>Brassicales</taxon>
        <taxon>Brassicaceae</taxon>
        <taxon>Arabideae</taxon>
        <taxon>Arabis</taxon>
    </lineage>
</organism>
<evidence type="ECO:0008006" key="6">
    <source>
        <dbReference type="Google" id="ProtNLM"/>
    </source>
</evidence>
<dbReference type="GO" id="GO:0031201">
    <property type="term" value="C:SNARE complex"/>
    <property type="evidence" value="ECO:0007669"/>
    <property type="project" value="TreeGrafter"/>
</dbReference>
<dbReference type="EMBL" id="CM002875">
    <property type="protein sequence ID" value="KFK29813.1"/>
    <property type="molecule type" value="Genomic_DNA"/>
</dbReference>
<dbReference type="PANTHER" id="PTHR13768:SF8">
    <property type="entry name" value="ALPHA-SOLUBLE NSF ATTACHMENT PROTEIN"/>
    <property type="match status" value="1"/>
</dbReference>
<gene>
    <name evidence="4" type="ordered locus">AALP_Aa7g182300</name>
</gene>
<dbReference type="Pfam" id="PF14938">
    <property type="entry name" value="SNAP"/>
    <property type="match status" value="1"/>
</dbReference>
<protein>
    <recommendedName>
        <fullName evidence="6">Alpha-soluble nsf attachment protein</fullName>
    </recommendedName>
</protein>
<dbReference type="Gramene" id="KFK29813">
    <property type="protein sequence ID" value="KFK29813"/>
    <property type="gene ID" value="AALP_AA7G182300"/>
</dbReference>
<keyword evidence="2" id="KW-0813">Transport</keyword>
<dbReference type="Gene3D" id="1.25.40.10">
    <property type="entry name" value="Tetratricopeptide repeat domain"/>
    <property type="match status" value="1"/>
</dbReference>
<dbReference type="OrthoDB" id="9984275at2759"/>
<keyword evidence="3" id="KW-0653">Protein transport</keyword>
<dbReference type="AlphaFoldDB" id="A0A087GIW1"/>
<dbReference type="InterPro" id="IPR011990">
    <property type="entry name" value="TPR-like_helical_dom_sf"/>
</dbReference>
<dbReference type="Proteomes" id="UP000029120">
    <property type="component" value="Chromosome 7"/>
</dbReference>
<evidence type="ECO:0000313" key="5">
    <source>
        <dbReference type="Proteomes" id="UP000029120"/>
    </source>
</evidence>
<dbReference type="GO" id="GO:0005774">
    <property type="term" value="C:vacuolar membrane"/>
    <property type="evidence" value="ECO:0007669"/>
    <property type="project" value="TreeGrafter"/>
</dbReference>
<dbReference type="GO" id="GO:0035494">
    <property type="term" value="P:SNARE complex disassembly"/>
    <property type="evidence" value="ECO:0007669"/>
    <property type="project" value="TreeGrafter"/>
</dbReference>
<evidence type="ECO:0000256" key="1">
    <source>
        <dbReference type="ARBA" id="ARBA00010050"/>
    </source>
</evidence>
<evidence type="ECO:0000313" key="4">
    <source>
        <dbReference type="EMBL" id="KFK29813.1"/>
    </source>
</evidence>
<dbReference type="SUPFAM" id="SSF48452">
    <property type="entry name" value="TPR-like"/>
    <property type="match status" value="1"/>
</dbReference>
<evidence type="ECO:0000256" key="3">
    <source>
        <dbReference type="ARBA" id="ARBA00022927"/>
    </source>
</evidence>
<proteinExistence type="inferred from homology"/>
<dbReference type="GO" id="GO:0019905">
    <property type="term" value="F:syntaxin binding"/>
    <property type="evidence" value="ECO:0007669"/>
    <property type="project" value="TreeGrafter"/>
</dbReference>
<keyword evidence="5" id="KW-1185">Reference proteome</keyword>
<sequence>MGDYLVKAEKKLIGWGVSLDLSTNDDAAMLLENAAKFYKLAKSWDLAGKAYVKRANCFLKSENKHDAAYAYAEAAKAYKKVNRNG</sequence>
<name>A0A087GIW1_ARAAL</name>
<evidence type="ECO:0000256" key="2">
    <source>
        <dbReference type="ARBA" id="ARBA00022448"/>
    </source>
</evidence>
<dbReference type="InterPro" id="IPR000744">
    <property type="entry name" value="NSF_attach"/>
</dbReference>